<dbReference type="SUPFAM" id="SSF51735">
    <property type="entry name" value="NAD(P)-binding Rossmann-fold domains"/>
    <property type="match status" value="1"/>
</dbReference>
<protein>
    <submittedName>
        <fullName evidence="3">Short-chain dehydrogenase</fullName>
    </submittedName>
</protein>
<sequence>MKRLENKIVLVTSGARGIGKAIVKLFANEGAIVICSDIDDNLGNQTIKNINSTNVEYKNLDVSLEDNWINITKYIKSKFGKLDILVNNAGITGFIESSGPHNPEDLDMDSWHKIHSINSDGVALGCKYAIKTMKESGGSIVNISSRSGIVGIPQAVAYASSKASVRNHTKSVALYCADMNYRIRCNSIHPGAILTPMWDEMLPKDETQRQEAIKAISQDIPLKRMGEAENVAYAALYLASDESKYVTGIELNIDGGILAGSSASPRKEE</sequence>
<name>A0A1L4BT47_9GAMM</name>
<dbReference type="EMBL" id="CP016796">
    <property type="protein sequence ID" value="API86994.1"/>
    <property type="molecule type" value="Genomic_DNA"/>
</dbReference>
<dbReference type="PRINTS" id="PR00080">
    <property type="entry name" value="SDRFAMILY"/>
</dbReference>
<organism evidence="3 4">
    <name type="scientific">Francisella uliginis</name>
    <dbReference type="NCBI Taxonomy" id="573570"/>
    <lineage>
        <taxon>Bacteria</taxon>
        <taxon>Pseudomonadati</taxon>
        <taxon>Pseudomonadota</taxon>
        <taxon>Gammaproteobacteria</taxon>
        <taxon>Thiotrichales</taxon>
        <taxon>Francisellaceae</taxon>
        <taxon>Francisella</taxon>
    </lineage>
</organism>
<dbReference type="PANTHER" id="PTHR24321:SF15">
    <property type="entry name" value="OXIDOREDUCTASE UCPA"/>
    <property type="match status" value="1"/>
</dbReference>
<dbReference type="OrthoDB" id="9787298at2"/>
<evidence type="ECO:0000256" key="2">
    <source>
        <dbReference type="ARBA" id="ARBA00023002"/>
    </source>
</evidence>
<dbReference type="Gene3D" id="3.40.50.720">
    <property type="entry name" value="NAD(P)-binding Rossmann-like Domain"/>
    <property type="match status" value="1"/>
</dbReference>
<dbReference type="STRING" id="573570.F7310_06325"/>
<dbReference type="RefSeq" id="WP_072712608.1">
    <property type="nucleotide sequence ID" value="NZ_CP016796.1"/>
</dbReference>
<dbReference type="PRINTS" id="PR00081">
    <property type="entry name" value="GDHRDH"/>
</dbReference>
<dbReference type="PANTHER" id="PTHR24321">
    <property type="entry name" value="DEHYDROGENASES, SHORT CHAIN"/>
    <property type="match status" value="1"/>
</dbReference>
<keyword evidence="4" id="KW-1185">Reference proteome</keyword>
<evidence type="ECO:0000256" key="1">
    <source>
        <dbReference type="ARBA" id="ARBA00006484"/>
    </source>
</evidence>
<evidence type="ECO:0000313" key="3">
    <source>
        <dbReference type="EMBL" id="API86994.1"/>
    </source>
</evidence>
<keyword evidence="2" id="KW-0560">Oxidoreductase</keyword>
<dbReference type="FunFam" id="3.40.50.720:FF:000084">
    <property type="entry name" value="Short-chain dehydrogenase reductase"/>
    <property type="match status" value="1"/>
</dbReference>
<dbReference type="AlphaFoldDB" id="A0A1L4BT47"/>
<dbReference type="KEGG" id="frx:F7310_06325"/>
<accession>A0A1L4BT47</accession>
<dbReference type="Proteomes" id="UP000184222">
    <property type="component" value="Chromosome"/>
</dbReference>
<comment type="similarity">
    <text evidence="1">Belongs to the short-chain dehydrogenases/reductases (SDR) family.</text>
</comment>
<dbReference type="GO" id="GO:0016491">
    <property type="term" value="F:oxidoreductase activity"/>
    <property type="evidence" value="ECO:0007669"/>
    <property type="project" value="UniProtKB-KW"/>
</dbReference>
<evidence type="ECO:0000313" key="4">
    <source>
        <dbReference type="Proteomes" id="UP000184222"/>
    </source>
</evidence>
<gene>
    <name evidence="3" type="ORF">F7310_06325</name>
</gene>
<reference evidence="3 4" key="1">
    <citation type="journal article" date="2016" name="Appl. Environ. Microbiol.">
        <title>Whole genome relationships among Francisella bacteria of diverse origin define new species and provide specific regions for detection.</title>
        <authorList>
            <person name="Challacombe J.F."/>
            <person name="Petersen J.M."/>
            <person name="Gallegos-Graves V."/>
            <person name="Hodge D."/>
            <person name="Pillai S."/>
            <person name="Kuske C.R."/>
        </authorList>
    </citation>
    <scope>NUCLEOTIDE SEQUENCE [LARGE SCALE GENOMIC DNA]</scope>
    <source>
        <strain evidence="4">TX07-7310</strain>
    </source>
</reference>
<dbReference type="InterPro" id="IPR002347">
    <property type="entry name" value="SDR_fam"/>
</dbReference>
<proteinExistence type="inferred from homology"/>
<dbReference type="Pfam" id="PF13561">
    <property type="entry name" value="adh_short_C2"/>
    <property type="match status" value="1"/>
</dbReference>
<dbReference type="InterPro" id="IPR036291">
    <property type="entry name" value="NAD(P)-bd_dom_sf"/>
</dbReference>